<dbReference type="FunFam" id="3.40.50.10990:FF:000001">
    <property type="entry name" value="Riboflavin biosynthesis protein RibBA"/>
    <property type="match status" value="1"/>
</dbReference>
<comment type="function">
    <text evidence="9 11">Catalyzes the conversion of GTP to 2,5-diamino-6-ribosylamino-4(3H)-pyrimidinone 5'-phosphate (DARP), formate and pyrophosphate.</text>
</comment>
<keyword evidence="5 11" id="KW-0547">Nucleotide-binding</keyword>
<keyword evidence="8 11" id="KW-0342">GTP-binding</keyword>
<organism evidence="13 14">
    <name type="scientific">SAR86 cluster bacterium</name>
    <dbReference type="NCBI Taxonomy" id="2030880"/>
    <lineage>
        <taxon>Bacteria</taxon>
        <taxon>Pseudomonadati</taxon>
        <taxon>Pseudomonadota</taxon>
        <taxon>Gammaproteobacteria</taxon>
        <taxon>SAR86 cluster</taxon>
    </lineage>
</organism>
<dbReference type="InterPro" id="IPR032677">
    <property type="entry name" value="GTP_cyclohydro_II"/>
</dbReference>
<evidence type="ECO:0000313" key="14">
    <source>
        <dbReference type="Proteomes" id="UP000228987"/>
    </source>
</evidence>
<dbReference type="GO" id="GO:0003935">
    <property type="term" value="F:GTP cyclohydrolase II activity"/>
    <property type="evidence" value="ECO:0007669"/>
    <property type="project" value="UniProtKB-UniRule"/>
</dbReference>
<feature type="binding site" evidence="11">
    <location>
        <begin position="52"/>
        <end position="56"/>
    </location>
    <ligand>
        <name>GTP</name>
        <dbReference type="ChEBI" id="CHEBI:37565"/>
    </ligand>
</feature>
<reference evidence="14" key="1">
    <citation type="submission" date="2017-08" db="EMBL/GenBank/DDBJ databases">
        <title>A dynamic microbial community with high functional redundancy inhabits the cold, oxic subseafloor aquifer.</title>
        <authorList>
            <person name="Tully B.J."/>
            <person name="Wheat C.G."/>
            <person name="Glazer B.T."/>
            <person name="Huber J.A."/>
        </authorList>
    </citation>
    <scope>NUCLEOTIDE SEQUENCE [LARGE SCALE GENOMIC DNA]</scope>
</reference>
<evidence type="ECO:0000313" key="13">
    <source>
        <dbReference type="EMBL" id="PCJ43710.1"/>
    </source>
</evidence>
<protein>
    <recommendedName>
        <fullName evidence="11">GTP cyclohydrolase-2</fullName>
        <ecNumber evidence="11">3.5.4.25</ecNumber>
    </recommendedName>
    <alternativeName>
        <fullName evidence="11">GTP cyclohydrolase II</fullName>
    </alternativeName>
</protein>
<feature type="domain" description="GTP cyclohydrolase II" evidence="12">
    <location>
        <begin position="8"/>
        <end position="172"/>
    </location>
</feature>
<evidence type="ECO:0000256" key="6">
    <source>
        <dbReference type="ARBA" id="ARBA00022801"/>
    </source>
</evidence>
<dbReference type="InterPro" id="IPR036144">
    <property type="entry name" value="RibA-like_sf"/>
</dbReference>
<feature type="binding site" evidence="11">
    <location>
        <position position="117"/>
    </location>
    <ligand>
        <name>GTP</name>
        <dbReference type="ChEBI" id="CHEBI:37565"/>
    </ligand>
</feature>
<feature type="binding site" evidence="11">
    <location>
        <position position="157"/>
    </location>
    <ligand>
        <name>GTP</name>
        <dbReference type="ChEBI" id="CHEBI:37565"/>
    </ligand>
</feature>
<dbReference type="GO" id="GO:0009231">
    <property type="term" value="P:riboflavin biosynthetic process"/>
    <property type="evidence" value="ECO:0007669"/>
    <property type="project" value="UniProtKB-UniRule"/>
</dbReference>
<dbReference type="Proteomes" id="UP000228987">
    <property type="component" value="Unassembled WGS sequence"/>
</dbReference>
<dbReference type="AlphaFoldDB" id="A0A2A5CJW6"/>
<name>A0A2A5CJW6_9GAMM</name>
<dbReference type="EC" id="3.5.4.25" evidence="11"/>
<dbReference type="GO" id="GO:0008270">
    <property type="term" value="F:zinc ion binding"/>
    <property type="evidence" value="ECO:0007669"/>
    <property type="project" value="UniProtKB-UniRule"/>
</dbReference>
<evidence type="ECO:0000256" key="4">
    <source>
        <dbReference type="ARBA" id="ARBA00022723"/>
    </source>
</evidence>
<dbReference type="EMBL" id="NVWI01000001">
    <property type="protein sequence ID" value="PCJ43710.1"/>
    <property type="molecule type" value="Genomic_DNA"/>
</dbReference>
<dbReference type="GO" id="GO:0008686">
    <property type="term" value="F:3,4-dihydroxy-2-butanone-4-phosphate synthase activity"/>
    <property type="evidence" value="ECO:0007669"/>
    <property type="project" value="TreeGrafter"/>
</dbReference>
<feature type="binding site" evidence="11">
    <location>
        <position position="73"/>
    </location>
    <ligand>
        <name>GTP</name>
        <dbReference type="ChEBI" id="CHEBI:37565"/>
    </ligand>
</feature>
<dbReference type="NCBIfam" id="NF001591">
    <property type="entry name" value="PRK00393.1"/>
    <property type="match status" value="1"/>
</dbReference>
<proteinExistence type="inferred from homology"/>
<feature type="binding site" evidence="11">
    <location>
        <position position="68"/>
    </location>
    <ligand>
        <name>Zn(2+)</name>
        <dbReference type="ChEBI" id="CHEBI:29105"/>
        <note>catalytic</note>
    </ligand>
</feature>
<comment type="caution">
    <text evidence="13">The sequence shown here is derived from an EMBL/GenBank/DDBJ whole genome shotgun (WGS) entry which is preliminary data.</text>
</comment>
<keyword evidence="7 11" id="KW-0862">Zinc</keyword>
<dbReference type="Pfam" id="PF00925">
    <property type="entry name" value="GTP_cyclohydro2"/>
    <property type="match status" value="1"/>
</dbReference>
<feature type="active site" description="Nucleophile" evidence="11">
    <location>
        <position position="131"/>
    </location>
</feature>
<evidence type="ECO:0000256" key="3">
    <source>
        <dbReference type="ARBA" id="ARBA00022619"/>
    </source>
</evidence>
<dbReference type="UniPathway" id="UPA00275">
    <property type="reaction ID" value="UER00400"/>
</dbReference>
<evidence type="ECO:0000256" key="2">
    <source>
        <dbReference type="ARBA" id="ARBA00005520"/>
    </source>
</evidence>
<gene>
    <name evidence="11 13" type="primary">ribA</name>
    <name evidence="13" type="ORF">COA71_02230</name>
</gene>
<feature type="active site" description="Proton acceptor" evidence="11">
    <location>
        <position position="129"/>
    </location>
</feature>
<comment type="cofactor">
    <cofactor evidence="11">
        <name>Zn(2+)</name>
        <dbReference type="ChEBI" id="CHEBI:29105"/>
    </cofactor>
    <text evidence="11">Binds 1 zinc ion per subunit.</text>
</comment>
<keyword evidence="6 11" id="KW-0378">Hydrolase</keyword>
<keyword evidence="3 11" id="KW-0686">Riboflavin biosynthesis</keyword>
<dbReference type="CDD" id="cd00641">
    <property type="entry name" value="GTP_cyclohydro2"/>
    <property type="match status" value="1"/>
</dbReference>
<dbReference type="GO" id="GO:0005829">
    <property type="term" value="C:cytosol"/>
    <property type="evidence" value="ECO:0007669"/>
    <property type="project" value="TreeGrafter"/>
</dbReference>
<comment type="pathway">
    <text evidence="1 11">Cofactor biosynthesis; riboflavin biosynthesis; 5-amino-6-(D-ribitylamino)uracil from GTP: step 1/4.</text>
</comment>
<evidence type="ECO:0000256" key="8">
    <source>
        <dbReference type="ARBA" id="ARBA00023134"/>
    </source>
</evidence>
<dbReference type="HAMAP" id="MF_00179">
    <property type="entry name" value="RibA"/>
    <property type="match status" value="1"/>
</dbReference>
<evidence type="ECO:0000256" key="7">
    <source>
        <dbReference type="ARBA" id="ARBA00022833"/>
    </source>
</evidence>
<comment type="similarity">
    <text evidence="2">In the N-terminal section; belongs to the DHBP synthase family.</text>
</comment>
<dbReference type="GO" id="GO:0005525">
    <property type="term" value="F:GTP binding"/>
    <property type="evidence" value="ECO:0007669"/>
    <property type="project" value="UniProtKB-KW"/>
</dbReference>
<dbReference type="NCBIfam" id="TIGR00505">
    <property type="entry name" value="ribA"/>
    <property type="match status" value="1"/>
</dbReference>
<evidence type="ECO:0000256" key="11">
    <source>
        <dbReference type="HAMAP-Rule" id="MF_00179"/>
    </source>
</evidence>
<feature type="binding site" evidence="11">
    <location>
        <position position="70"/>
    </location>
    <ligand>
        <name>Zn(2+)</name>
        <dbReference type="ChEBI" id="CHEBI:29105"/>
        <note>catalytic</note>
    </ligand>
</feature>
<dbReference type="PANTHER" id="PTHR21327">
    <property type="entry name" value="GTP CYCLOHYDROLASE II-RELATED"/>
    <property type="match status" value="1"/>
</dbReference>
<dbReference type="InterPro" id="IPR000926">
    <property type="entry name" value="RibA"/>
</dbReference>
<dbReference type="Gene3D" id="3.40.50.10990">
    <property type="entry name" value="GTP cyclohydrolase II"/>
    <property type="match status" value="1"/>
</dbReference>
<comment type="similarity">
    <text evidence="11">Belongs to the GTP cyclohydrolase II family.</text>
</comment>
<feature type="binding site" evidence="11">
    <location>
        <position position="152"/>
    </location>
    <ligand>
        <name>GTP</name>
        <dbReference type="ChEBI" id="CHEBI:37565"/>
    </ligand>
</feature>
<evidence type="ECO:0000256" key="9">
    <source>
        <dbReference type="ARBA" id="ARBA00043932"/>
    </source>
</evidence>
<feature type="binding site" evidence="11">
    <location>
        <position position="57"/>
    </location>
    <ligand>
        <name>Zn(2+)</name>
        <dbReference type="ChEBI" id="CHEBI:29105"/>
        <note>catalytic</note>
    </ligand>
</feature>
<dbReference type="PANTHER" id="PTHR21327:SF18">
    <property type="entry name" value="3,4-DIHYDROXY-2-BUTANONE 4-PHOSPHATE SYNTHASE"/>
    <property type="match status" value="1"/>
</dbReference>
<evidence type="ECO:0000256" key="5">
    <source>
        <dbReference type="ARBA" id="ARBA00022741"/>
    </source>
</evidence>
<dbReference type="SUPFAM" id="SSF142695">
    <property type="entry name" value="RibA-like"/>
    <property type="match status" value="1"/>
</dbReference>
<comment type="catalytic activity">
    <reaction evidence="10 11">
        <text>GTP + 4 H2O = 2,5-diamino-6-hydroxy-4-(5-phosphoribosylamino)-pyrimidine + formate + 2 phosphate + 3 H(+)</text>
        <dbReference type="Rhea" id="RHEA:23704"/>
        <dbReference type="ChEBI" id="CHEBI:15377"/>
        <dbReference type="ChEBI" id="CHEBI:15378"/>
        <dbReference type="ChEBI" id="CHEBI:15740"/>
        <dbReference type="ChEBI" id="CHEBI:37565"/>
        <dbReference type="ChEBI" id="CHEBI:43474"/>
        <dbReference type="ChEBI" id="CHEBI:58614"/>
        <dbReference type="EC" id="3.5.4.25"/>
    </reaction>
</comment>
<accession>A0A2A5CJW6</accession>
<evidence type="ECO:0000256" key="1">
    <source>
        <dbReference type="ARBA" id="ARBA00004853"/>
    </source>
</evidence>
<keyword evidence="4 11" id="KW-0479">Metal-binding</keyword>
<feature type="binding site" evidence="11">
    <location>
        <begin position="95"/>
        <end position="97"/>
    </location>
    <ligand>
        <name>GTP</name>
        <dbReference type="ChEBI" id="CHEBI:37565"/>
    </ligand>
</feature>
<evidence type="ECO:0000256" key="10">
    <source>
        <dbReference type="ARBA" id="ARBA00049295"/>
    </source>
</evidence>
<evidence type="ECO:0000259" key="12">
    <source>
        <dbReference type="Pfam" id="PF00925"/>
    </source>
</evidence>
<sequence>MSNKHVTRATSARIPTKYGNFQLCAYTNSEDDKDHLALFLGDVENVENVLTRVHSECFTGDVLGSLRCDCGEQLDFAMQKIAEEGCGVIVYMRQEGRGIGLSKKIEAYNLQDAGHDTVDANLLLGHLADEREYSLAALILKDLKVKSIRLLTNNPAKIEALEAEGIDVKERVSVEGTVHPENAQYLMTKAKRMNHILSIDNTQDTYPAKDQHEPQSTD</sequence>